<protein>
    <submittedName>
        <fullName evidence="6">Unannotated protein</fullName>
    </submittedName>
</protein>
<feature type="transmembrane region" description="Helical" evidence="5">
    <location>
        <begin position="41"/>
        <end position="61"/>
    </location>
</feature>
<dbReference type="InterPro" id="IPR000537">
    <property type="entry name" value="UbiA_prenyltransferase"/>
</dbReference>
<comment type="subcellular location">
    <subcellularLocation>
        <location evidence="1">Membrane</location>
        <topology evidence="1">Multi-pass membrane protein</topology>
    </subcellularLocation>
</comment>
<proteinExistence type="predicted"/>
<accession>A0A6J6KNS4</accession>
<feature type="transmembrane region" description="Helical" evidence="5">
    <location>
        <begin position="135"/>
        <end position="153"/>
    </location>
</feature>
<dbReference type="InterPro" id="IPR044878">
    <property type="entry name" value="UbiA_sf"/>
</dbReference>
<organism evidence="6">
    <name type="scientific">freshwater metagenome</name>
    <dbReference type="NCBI Taxonomy" id="449393"/>
    <lineage>
        <taxon>unclassified sequences</taxon>
        <taxon>metagenomes</taxon>
        <taxon>ecological metagenomes</taxon>
    </lineage>
</organism>
<keyword evidence="3 5" id="KW-1133">Transmembrane helix</keyword>
<evidence type="ECO:0000256" key="4">
    <source>
        <dbReference type="ARBA" id="ARBA00023136"/>
    </source>
</evidence>
<feature type="transmembrane region" description="Helical" evidence="5">
    <location>
        <begin position="223"/>
        <end position="240"/>
    </location>
</feature>
<evidence type="ECO:0000256" key="3">
    <source>
        <dbReference type="ARBA" id="ARBA00022989"/>
    </source>
</evidence>
<keyword evidence="2 5" id="KW-0812">Transmembrane</keyword>
<evidence type="ECO:0000256" key="2">
    <source>
        <dbReference type="ARBA" id="ARBA00022692"/>
    </source>
</evidence>
<keyword evidence="4 5" id="KW-0472">Membrane</keyword>
<dbReference type="Gene3D" id="1.20.120.1780">
    <property type="entry name" value="UbiA prenyltransferase"/>
    <property type="match status" value="1"/>
</dbReference>
<feature type="transmembrane region" description="Helical" evidence="5">
    <location>
        <begin position="89"/>
        <end position="106"/>
    </location>
</feature>
<dbReference type="EMBL" id="CAEZWG010000053">
    <property type="protein sequence ID" value="CAB4649824.1"/>
    <property type="molecule type" value="Genomic_DNA"/>
</dbReference>
<dbReference type="GO" id="GO:0016020">
    <property type="term" value="C:membrane"/>
    <property type="evidence" value="ECO:0007669"/>
    <property type="project" value="UniProtKB-SubCell"/>
</dbReference>
<evidence type="ECO:0000313" key="6">
    <source>
        <dbReference type="EMBL" id="CAB4649824.1"/>
    </source>
</evidence>
<evidence type="ECO:0000256" key="1">
    <source>
        <dbReference type="ARBA" id="ARBA00004141"/>
    </source>
</evidence>
<name>A0A6J6KNS4_9ZZZZ</name>
<feature type="transmembrane region" description="Helical" evidence="5">
    <location>
        <begin position="12"/>
        <end position="35"/>
    </location>
</feature>
<dbReference type="GO" id="GO:0016765">
    <property type="term" value="F:transferase activity, transferring alkyl or aryl (other than methyl) groups"/>
    <property type="evidence" value="ECO:0007669"/>
    <property type="project" value="InterPro"/>
</dbReference>
<gene>
    <name evidence="6" type="ORF">UFOPK2234_00383</name>
</gene>
<sequence length="272" mass="29116">MRNRLKGLKGLILASHFGPTMAVTLVSFLLASNLWWEGPAYVIAFGVFLGQLLVGFTNDLNDFEDDLKHKRMNKPLVSGLITTKQLKRAIFVVAPFALLFNLLGPLGLKGGSLYLLGVGLGVSYNFYFKSTLLSPLPYALAFAALVSSIVIATDQNVPIWLVLAGALFGVAAHFANVLKDLDQDLTSGIKGLPQRLGKKKSRIICGALLITLTLTLNSANPNQVLLIVGLIGALLTAISSDKWIFKALMITAIVDVILLLEAAGTQIGSISI</sequence>
<dbReference type="Pfam" id="PF01040">
    <property type="entry name" value="UbiA"/>
    <property type="match status" value="1"/>
</dbReference>
<dbReference type="AlphaFoldDB" id="A0A6J6KNS4"/>
<reference evidence="6" key="1">
    <citation type="submission" date="2020-05" db="EMBL/GenBank/DDBJ databases">
        <authorList>
            <person name="Chiriac C."/>
            <person name="Salcher M."/>
            <person name="Ghai R."/>
            <person name="Kavagutti S V."/>
        </authorList>
    </citation>
    <scope>NUCLEOTIDE SEQUENCE</scope>
</reference>
<evidence type="ECO:0000256" key="5">
    <source>
        <dbReference type="SAM" id="Phobius"/>
    </source>
</evidence>
<dbReference type="Gene3D" id="1.10.357.140">
    <property type="entry name" value="UbiA prenyltransferase"/>
    <property type="match status" value="1"/>
</dbReference>
<feature type="transmembrane region" description="Helical" evidence="5">
    <location>
        <begin position="159"/>
        <end position="178"/>
    </location>
</feature>